<name>A0AAV3XG40_9CYAN</name>
<keyword evidence="5 11" id="KW-0418">Kinase</keyword>
<sequence length="432" mass="48429">MVYEKKVNILLVDDNSKNLLALEAVLESLGQNVVRANSGESALKRLLADDFAVILLDVQMPGMDGFETAELIRMRENSRQTPIIFVTGIGKTTEFIFKGYSLGAVDYLVKPIVPEILLSKVKVFVELKQQAEQLAAANKQMQQQLEEISRLNQQCQIANKELEAFNAAVCHDLRNPLTTIKGFSDLLLMYRTERLEKTEKQYIQEINVASKRMGQLIDDLLNLSLGKSRQLRCETVDLSLMGQNIAAKLHQSEPQREVEFVLASGMTVQGDPRLLQIVLENLLGNAWKYTGKQPHACIEFGVLEQESTGARKKRSTVENQIANAQLRTYYVRDNGVGFDMTAADKLFTAFHRLHEQGEFEGTGIGLVTVQRIIQRHGGKIWAQAARDRGATFFFQLPERANFLTLDRGSRDGGVSHQTQIGGCTNKTLKRMA</sequence>
<reference evidence="11" key="1">
    <citation type="submission" date="2019-10" db="EMBL/GenBank/DDBJ databases">
        <title>Draft genome sequece of Microseira wollei NIES-4236.</title>
        <authorList>
            <person name="Yamaguchi H."/>
            <person name="Suzuki S."/>
            <person name="Kawachi M."/>
        </authorList>
    </citation>
    <scope>NUCLEOTIDE SEQUENCE</scope>
    <source>
        <strain evidence="11">NIES-4236</strain>
    </source>
</reference>
<keyword evidence="8" id="KW-0175">Coiled coil</keyword>
<feature type="domain" description="Histidine kinase" evidence="9">
    <location>
        <begin position="168"/>
        <end position="400"/>
    </location>
</feature>
<keyword evidence="6" id="KW-0902">Two-component regulatory system</keyword>
<protein>
    <recommendedName>
        <fullName evidence="2">histidine kinase</fullName>
        <ecNumber evidence="2">2.7.13.3</ecNumber>
    </recommendedName>
</protein>
<dbReference type="GO" id="GO:0007234">
    <property type="term" value="P:osmosensory signaling via phosphorelay pathway"/>
    <property type="evidence" value="ECO:0007669"/>
    <property type="project" value="TreeGrafter"/>
</dbReference>
<accession>A0AAV3XG40</accession>
<dbReference type="AlphaFoldDB" id="A0AAV3XG40"/>
<dbReference type="SMART" id="SM00388">
    <property type="entry name" value="HisKA"/>
    <property type="match status" value="1"/>
</dbReference>
<dbReference type="Gene3D" id="3.30.565.10">
    <property type="entry name" value="Histidine kinase-like ATPase, C-terminal domain"/>
    <property type="match status" value="1"/>
</dbReference>
<dbReference type="InterPro" id="IPR004358">
    <property type="entry name" value="Sig_transdc_His_kin-like_C"/>
</dbReference>
<dbReference type="SMART" id="SM00448">
    <property type="entry name" value="REC"/>
    <property type="match status" value="1"/>
</dbReference>
<organism evidence="11 12">
    <name type="scientific">Microseira wollei NIES-4236</name>
    <dbReference type="NCBI Taxonomy" id="2530354"/>
    <lineage>
        <taxon>Bacteria</taxon>
        <taxon>Bacillati</taxon>
        <taxon>Cyanobacteriota</taxon>
        <taxon>Cyanophyceae</taxon>
        <taxon>Oscillatoriophycideae</taxon>
        <taxon>Aerosakkonematales</taxon>
        <taxon>Aerosakkonemataceae</taxon>
        <taxon>Microseira</taxon>
    </lineage>
</organism>
<dbReference type="InterPro" id="IPR003594">
    <property type="entry name" value="HATPase_dom"/>
</dbReference>
<dbReference type="Gene3D" id="1.10.287.130">
    <property type="match status" value="1"/>
</dbReference>
<keyword evidence="12" id="KW-1185">Reference proteome</keyword>
<dbReference type="InterPro" id="IPR005467">
    <property type="entry name" value="His_kinase_dom"/>
</dbReference>
<evidence type="ECO:0000256" key="1">
    <source>
        <dbReference type="ARBA" id="ARBA00000085"/>
    </source>
</evidence>
<comment type="caution">
    <text evidence="11">The sequence shown here is derived from an EMBL/GenBank/DDBJ whole genome shotgun (WGS) entry which is preliminary data.</text>
</comment>
<evidence type="ECO:0000256" key="5">
    <source>
        <dbReference type="ARBA" id="ARBA00022777"/>
    </source>
</evidence>
<dbReference type="PROSITE" id="PS50110">
    <property type="entry name" value="RESPONSE_REGULATORY"/>
    <property type="match status" value="1"/>
</dbReference>
<feature type="coiled-coil region" evidence="8">
    <location>
        <begin position="124"/>
        <end position="168"/>
    </location>
</feature>
<dbReference type="InterPro" id="IPR001789">
    <property type="entry name" value="Sig_transdc_resp-reg_receiver"/>
</dbReference>
<proteinExistence type="predicted"/>
<dbReference type="InterPro" id="IPR050351">
    <property type="entry name" value="BphY/WalK/GraS-like"/>
</dbReference>
<feature type="domain" description="Response regulatory" evidence="10">
    <location>
        <begin position="8"/>
        <end position="125"/>
    </location>
</feature>
<dbReference type="EC" id="2.7.13.3" evidence="2"/>
<dbReference type="GO" id="GO:0000155">
    <property type="term" value="F:phosphorelay sensor kinase activity"/>
    <property type="evidence" value="ECO:0007669"/>
    <property type="project" value="InterPro"/>
</dbReference>
<dbReference type="InterPro" id="IPR011006">
    <property type="entry name" value="CheY-like_superfamily"/>
</dbReference>
<evidence type="ECO:0000259" key="10">
    <source>
        <dbReference type="PROSITE" id="PS50110"/>
    </source>
</evidence>
<dbReference type="PANTHER" id="PTHR42878">
    <property type="entry name" value="TWO-COMPONENT HISTIDINE KINASE"/>
    <property type="match status" value="1"/>
</dbReference>
<dbReference type="PANTHER" id="PTHR42878:SF15">
    <property type="entry name" value="BACTERIOPHYTOCHROME"/>
    <property type="match status" value="1"/>
</dbReference>
<dbReference type="InterPro" id="IPR003661">
    <property type="entry name" value="HisK_dim/P_dom"/>
</dbReference>
<dbReference type="SUPFAM" id="SSF52172">
    <property type="entry name" value="CheY-like"/>
    <property type="match status" value="1"/>
</dbReference>
<dbReference type="InterPro" id="IPR036097">
    <property type="entry name" value="HisK_dim/P_sf"/>
</dbReference>
<dbReference type="CDD" id="cd00082">
    <property type="entry name" value="HisKA"/>
    <property type="match status" value="1"/>
</dbReference>
<dbReference type="SUPFAM" id="SSF47384">
    <property type="entry name" value="Homodimeric domain of signal transducing histidine kinase"/>
    <property type="match status" value="1"/>
</dbReference>
<dbReference type="PRINTS" id="PR00344">
    <property type="entry name" value="BCTRLSENSOR"/>
</dbReference>
<evidence type="ECO:0000256" key="4">
    <source>
        <dbReference type="ARBA" id="ARBA00022679"/>
    </source>
</evidence>
<evidence type="ECO:0000313" key="11">
    <source>
        <dbReference type="EMBL" id="GET41223.1"/>
    </source>
</evidence>
<evidence type="ECO:0000256" key="2">
    <source>
        <dbReference type="ARBA" id="ARBA00012438"/>
    </source>
</evidence>
<dbReference type="PROSITE" id="PS50109">
    <property type="entry name" value="HIS_KIN"/>
    <property type="match status" value="1"/>
</dbReference>
<evidence type="ECO:0000256" key="3">
    <source>
        <dbReference type="ARBA" id="ARBA00022553"/>
    </source>
</evidence>
<keyword evidence="4" id="KW-0808">Transferase</keyword>
<gene>
    <name evidence="11" type="ORF">MiSe_60350</name>
</gene>
<evidence type="ECO:0000256" key="6">
    <source>
        <dbReference type="ARBA" id="ARBA00023012"/>
    </source>
</evidence>
<dbReference type="Gene3D" id="3.40.50.2300">
    <property type="match status" value="1"/>
</dbReference>
<dbReference type="EMBL" id="BLAY01000114">
    <property type="protein sequence ID" value="GET41223.1"/>
    <property type="molecule type" value="Genomic_DNA"/>
</dbReference>
<dbReference type="Pfam" id="PF00512">
    <property type="entry name" value="HisKA"/>
    <property type="match status" value="1"/>
</dbReference>
<evidence type="ECO:0000256" key="7">
    <source>
        <dbReference type="PROSITE-ProRule" id="PRU00169"/>
    </source>
</evidence>
<dbReference type="RefSeq" id="WP_226587443.1">
    <property type="nucleotide sequence ID" value="NZ_BLAY01000114.1"/>
</dbReference>
<keyword evidence="3 7" id="KW-0597">Phosphoprotein</keyword>
<dbReference type="GO" id="GO:0030295">
    <property type="term" value="F:protein kinase activator activity"/>
    <property type="evidence" value="ECO:0007669"/>
    <property type="project" value="TreeGrafter"/>
</dbReference>
<evidence type="ECO:0000313" key="12">
    <source>
        <dbReference type="Proteomes" id="UP001050975"/>
    </source>
</evidence>
<comment type="catalytic activity">
    <reaction evidence="1">
        <text>ATP + protein L-histidine = ADP + protein N-phospho-L-histidine.</text>
        <dbReference type="EC" id="2.7.13.3"/>
    </reaction>
</comment>
<dbReference type="Pfam" id="PF00072">
    <property type="entry name" value="Response_reg"/>
    <property type="match status" value="1"/>
</dbReference>
<dbReference type="FunFam" id="3.30.565.10:FF:000006">
    <property type="entry name" value="Sensor histidine kinase WalK"/>
    <property type="match status" value="1"/>
</dbReference>
<dbReference type="SUPFAM" id="SSF55874">
    <property type="entry name" value="ATPase domain of HSP90 chaperone/DNA topoisomerase II/histidine kinase"/>
    <property type="match status" value="1"/>
</dbReference>
<dbReference type="InterPro" id="IPR036890">
    <property type="entry name" value="HATPase_C_sf"/>
</dbReference>
<dbReference type="Pfam" id="PF02518">
    <property type="entry name" value="HATPase_c"/>
    <property type="match status" value="1"/>
</dbReference>
<evidence type="ECO:0000256" key="8">
    <source>
        <dbReference type="SAM" id="Coils"/>
    </source>
</evidence>
<evidence type="ECO:0000259" key="9">
    <source>
        <dbReference type="PROSITE" id="PS50109"/>
    </source>
</evidence>
<dbReference type="SMART" id="SM00387">
    <property type="entry name" value="HATPase_c"/>
    <property type="match status" value="1"/>
</dbReference>
<dbReference type="Proteomes" id="UP001050975">
    <property type="component" value="Unassembled WGS sequence"/>
</dbReference>
<feature type="modified residue" description="4-aspartylphosphate" evidence="7">
    <location>
        <position position="57"/>
    </location>
</feature>
<dbReference type="GO" id="GO:0000156">
    <property type="term" value="F:phosphorelay response regulator activity"/>
    <property type="evidence" value="ECO:0007669"/>
    <property type="project" value="TreeGrafter"/>
</dbReference>